<evidence type="ECO:0000256" key="1">
    <source>
        <dbReference type="SAM" id="Coils"/>
    </source>
</evidence>
<feature type="coiled-coil region" evidence="1">
    <location>
        <begin position="330"/>
        <end position="357"/>
    </location>
</feature>
<comment type="caution">
    <text evidence="2">The sequence shown here is derived from an EMBL/GenBank/DDBJ whole genome shotgun (WGS) entry which is preliminary data.</text>
</comment>
<dbReference type="AlphaFoldDB" id="A0A6L2L285"/>
<evidence type="ECO:0008006" key="3">
    <source>
        <dbReference type="Google" id="ProtNLM"/>
    </source>
</evidence>
<protein>
    <recommendedName>
        <fullName evidence="3">Transposase (Putative), gypsy type</fullName>
    </recommendedName>
</protein>
<evidence type="ECO:0000313" key="2">
    <source>
        <dbReference type="EMBL" id="GEU55828.1"/>
    </source>
</evidence>
<accession>A0A6L2L285</accession>
<name>A0A6L2L285_TANCI</name>
<sequence>MDLFVFIRHSDPTKIRIGERDLAESEVKLMKMAEGHTMSLDPSVTATSGDSGDSINKLFDEGNDAGQEHSVKRMMMFWRRLFLRMLQKLSLTKPRRNGKGRLLVMLAVPPFLPRNGSSVPSGVTKPPTIVYVPPTPNDGSTDSVSGPNLRTCPPSLMYVVSLDDSHRSSSCSEIKSFARSPAKDAPVKTVAVTTTVTVDASIVSHPKVRVVSKNLEIVVDSAFAGGVNADAAGTSKLNKPVDSSDSFYASQDLDSDTLHHIYIPKWNVTNVSVLDDSYVYRDLTNRLAPPALFAQLRAMDYDQLYFEFNVRAARQVWLGAEVRMQAKHTLEKKGGELRDLKEKNSSLEGERDVMSEKITTLESANAAKEAELASLSFQVAKLTSDLSGFQLSCDELDSKVASLKSERDCIVTQKNSLETAFELFRERMEALQDEQAKILVDRSSEYLQALGHAIGCAINKDIQDGLKAGIDHGKASRDLTVDFSLLSELESKKDSCIIDLMDSLCLEGTLAEILGGENLHPSPKQLMLSIHRPKDNEKRLLLTDVITPLVEPLSSKSLTSEASTSTTPIFTLSTSFASFDVVLPTSVASDQFLDAKLHNEDPAAVTFEKKELGTFPE</sequence>
<organism evidence="2">
    <name type="scientific">Tanacetum cinerariifolium</name>
    <name type="common">Dalmatian daisy</name>
    <name type="synonym">Chrysanthemum cinerariifolium</name>
    <dbReference type="NCBI Taxonomy" id="118510"/>
    <lineage>
        <taxon>Eukaryota</taxon>
        <taxon>Viridiplantae</taxon>
        <taxon>Streptophyta</taxon>
        <taxon>Embryophyta</taxon>
        <taxon>Tracheophyta</taxon>
        <taxon>Spermatophyta</taxon>
        <taxon>Magnoliopsida</taxon>
        <taxon>eudicotyledons</taxon>
        <taxon>Gunneridae</taxon>
        <taxon>Pentapetalae</taxon>
        <taxon>asterids</taxon>
        <taxon>campanulids</taxon>
        <taxon>Asterales</taxon>
        <taxon>Asteraceae</taxon>
        <taxon>Asteroideae</taxon>
        <taxon>Anthemideae</taxon>
        <taxon>Anthemidinae</taxon>
        <taxon>Tanacetum</taxon>
    </lineage>
</organism>
<proteinExistence type="predicted"/>
<reference evidence="2" key="1">
    <citation type="journal article" date="2019" name="Sci. Rep.">
        <title>Draft genome of Tanacetum cinerariifolium, the natural source of mosquito coil.</title>
        <authorList>
            <person name="Yamashiro T."/>
            <person name="Shiraishi A."/>
            <person name="Satake H."/>
            <person name="Nakayama K."/>
        </authorList>
    </citation>
    <scope>NUCLEOTIDE SEQUENCE</scope>
</reference>
<dbReference type="Gene3D" id="1.10.287.1490">
    <property type="match status" value="1"/>
</dbReference>
<keyword evidence="1" id="KW-0175">Coiled coil</keyword>
<gene>
    <name evidence="2" type="ORF">Tci_027806</name>
</gene>
<dbReference type="EMBL" id="BKCJ010003560">
    <property type="protein sequence ID" value="GEU55828.1"/>
    <property type="molecule type" value="Genomic_DNA"/>
</dbReference>